<gene>
    <name evidence="3" type="ORF">CEE60_13480</name>
</gene>
<dbReference type="Proteomes" id="UP000198157">
    <property type="component" value="Unassembled WGS sequence"/>
</dbReference>
<feature type="chain" id="PRO_5012196581" description="Lipoprotein" evidence="2">
    <location>
        <begin position="21"/>
        <end position="81"/>
    </location>
</feature>
<feature type="region of interest" description="Disordered" evidence="1">
    <location>
        <begin position="16"/>
        <end position="81"/>
    </location>
</feature>
<sequence length="81" mass="8091">MRTVLLSALAAMAVSACSQAEHPDQGKHADTIEQPAATPATSDASRNVPGGGSGTAAAEEQDSGHGTETSPAPKRESPPKP</sequence>
<proteinExistence type="predicted"/>
<accession>A0A246HM79</accession>
<evidence type="ECO:0000313" key="3">
    <source>
        <dbReference type="EMBL" id="OWQ52324.1"/>
    </source>
</evidence>
<dbReference type="EMBL" id="NIVS01000032">
    <property type="protein sequence ID" value="OWQ52324.1"/>
    <property type="molecule type" value="Genomic_DNA"/>
</dbReference>
<evidence type="ECO:0000256" key="1">
    <source>
        <dbReference type="SAM" id="MobiDB-lite"/>
    </source>
</evidence>
<name>A0A246HM79_STEMA</name>
<organism evidence="3 4">
    <name type="scientific">Stenotrophomonas maltophilia</name>
    <name type="common">Pseudomonas maltophilia</name>
    <name type="synonym">Xanthomonas maltophilia</name>
    <dbReference type="NCBI Taxonomy" id="40324"/>
    <lineage>
        <taxon>Bacteria</taxon>
        <taxon>Pseudomonadati</taxon>
        <taxon>Pseudomonadota</taxon>
        <taxon>Gammaproteobacteria</taxon>
        <taxon>Lysobacterales</taxon>
        <taxon>Lysobacteraceae</taxon>
        <taxon>Stenotrophomonas</taxon>
        <taxon>Stenotrophomonas maltophilia group</taxon>
    </lineage>
</organism>
<evidence type="ECO:0000313" key="4">
    <source>
        <dbReference type="Proteomes" id="UP000198157"/>
    </source>
</evidence>
<feature type="signal peptide" evidence="2">
    <location>
        <begin position="1"/>
        <end position="20"/>
    </location>
</feature>
<evidence type="ECO:0000256" key="2">
    <source>
        <dbReference type="SAM" id="SignalP"/>
    </source>
</evidence>
<evidence type="ECO:0008006" key="5">
    <source>
        <dbReference type="Google" id="ProtNLM"/>
    </source>
</evidence>
<protein>
    <recommendedName>
        <fullName evidence="5">Lipoprotein</fullName>
    </recommendedName>
</protein>
<keyword evidence="2" id="KW-0732">Signal</keyword>
<dbReference type="OrthoDB" id="6053792at2"/>
<dbReference type="PROSITE" id="PS51257">
    <property type="entry name" value="PROKAR_LIPOPROTEIN"/>
    <property type="match status" value="1"/>
</dbReference>
<reference evidence="3 4" key="1">
    <citation type="submission" date="2017-06" db="EMBL/GenBank/DDBJ databases">
        <authorList>
            <person name="Kim H.J."/>
            <person name="Triplett B.A."/>
        </authorList>
    </citation>
    <scope>NUCLEOTIDE SEQUENCE [LARGE SCALE GENOMIC DNA]</scope>
    <source>
        <strain evidence="3 4">13146</strain>
    </source>
</reference>
<feature type="compositionally biased region" description="Basic and acidic residues" evidence="1">
    <location>
        <begin position="21"/>
        <end position="31"/>
    </location>
</feature>
<comment type="caution">
    <text evidence="3">The sequence shown here is derived from an EMBL/GenBank/DDBJ whole genome shotgun (WGS) entry which is preliminary data.</text>
</comment>
<dbReference type="AlphaFoldDB" id="A0A246HM79"/>